<dbReference type="InterPro" id="IPR057446">
    <property type="entry name" value="PH_bac"/>
</dbReference>
<reference evidence="2 3" key="1">
    <citation type="submission" date="2018-10" db="EMBL/GenBank/DDBJ databases">
        <title>Isolation, diversity and antifungal activity of actinobacteria from wheat.</title>
        <authorList>
            <person name="Han C."/>
        </authorList>
    </citation>
    <scope>NUCLEOTIDE SEQUENCE [LARGE SCALE GENOMIC DNA]</scope>
    <source>
        <strain evidence="2 3">NEAU-YY56</strain>
    </source>
</reference>
<feature type="domain" description="PH" evidence="1">
    <location>
        <begin position="36"/>
        <end position="161"/>
    </location>
</feature>
<name>A0A3M2JJ23_9CELL</name>
<evidence type="ECO:0000259" key="1">
    <source>
        <dbReference type="Pfam" id="PF25362"/>
    </source>
</evidence>
<dbReference type="Proteomes" id="UP000269289">
    <property type="component" value="Unassembled WGS sequence"/>
</dbReference>
<sequence>MPPWLSVTILVVLGAALLLGMARGWRRLQRGASPVPAPPAVPDEDALGAARTEEVPATYVSTTRAGDWLDRVGAHGLGVRSAATVQVRDAGVVLRRRGAPDVFVPRAALRAVGMSGGMAGKVVGGEGLVVLTWVPAPAEDPRGLDTGLRLRHPRQGEELRAATQELIGSTPAASGSEESS</sequence>
<dbReference type="AlphaFoldDB" id="A0A3M2JJ23"/>
<protein>
    <recommendedName>
        <fullName evidence="1">PH domain-containing protein</fullName>
    </recommendedName>
</protein>
<evidence type="ECO:0000313" key="3">
    <source>
        <dbReference type="Proteomes" id="UP000269289"/>
    </source>
</evidence>
<organism evidence="2 3">
    <name type="scientific">Cellulomonas triticagri</name>
    <dbReference type="NCBI Taxonomy" id="2483352"/>
    <lineage>
        <taxon>Bacteria</taxon>
        <taxon>Bacillati</taxon>
        <taxon>Actinomycetota</taxon>
        <taxon>Actinomycetes</taxon>
        <taxon>Micrococcales</taxon>
        <taxon>Cellulomonadaceae</taxon>
        <taxon>Cellulomonas</taxon>
    </lineage>
</organism>
<dbReference type="OrthoDB" id="3826692at2"/>
<accession>A0A3M2JJ23</accession>
<proteinExistence type="predicted"/>
<gene>
    <name evidence="2" type="ORF">EBM89_05795</name>
</gene>
<dbReference type="RefSeq" id="WP_122148511.1">
    <property type="nucleotide sequence ID" value="NZ_RFFI01000022.1"/>
</dbReference>
<dbReference type="EMBL" id="RFFI01000022">
    <property type="protein sequence ID" value="RMI13084.1"/>
    <property type="molecule type" value="Genomic_DNA"/>
</dbReference>
<comment type="caution">
    <text evidence="2">The sequence shown here is derived from an EMBL/GenBank/DDBJ whole genome shotgun (WGS) entry which is preliminary data.</text>
</comment>
<keyword evidence="3" id="KW-1185">Reference proteome</keyword>
<evidence type="ECO:0000313" key="2">
    <source>
        <dbReference type="EMBL" id="RMI13084.1"/>
    </source>
</evidence>
<dbReference type="Pfam" id="PF25362">
    <property type="entry name" value="bPH_11"/>
    <property type="match status" value="1"/>
</dbReference>